<dbReference type="Proteomes" id="UP000671852">
    <property type="component" value="Chromosome"/>
</dbReference>
<dbReference type="PANTHER" id="PTHR34704:SF1">
    <property type="entry name" value="ATPASE"/>
    <property type="match status" value="1"/>
</dbReference>
<gene>
    <name evidence="2" type="ORF">GJV85_01070</name>
</gene>
<dbReference type="RefSeq" id="WP_207562045.1">
    <property type="nucleotide sequence ID" value="NZ_CP046072.1"/>
</dbReference>
<dbReference type="Pfam" id="PF03008">
    <property type="entry name" value="DUF234"/>
    <property type="match status" value="1"/>
</dbReference>
<protein>
    <recommendedName>
        <fullName evidence="1">DUF234 domain-containing protein</fullName>
    </recommendedName>
</protein>
<dbReference type="InterPro" id="IPR004256">
    <property type="entry name" value="DUF234"/>
</dbReference>
<dbReference type="KEGG" id="saqt:GJV85_01070"/>
<proteinExistence type="predicted"/>
<feature type="domain" description="DUF234" evidence="1">
    <location>
        <begin position="127"/>
        <end position="217"/>
    </location>
</feature>
<evidence type="ECO:0000313" key="2">
    <source>
        <dbReference type="EMBL" id="QSZ40765.1"/>
    </source>
</evidence>
<evidence type="ECO:0000313" key="3">
    <source>
        <dbReference type="Proteomes" id="UP000671852"/>
    </source>
</evidence>
<dbReference type="AlphaFoldDB" id="A0A975AYD7"/>
<dbReference type="EMBL" id="CP046072">
    <property type="protein sequence ID" value="QSZ40765.1"/>
    <property type="molecule type" value="Genomic_DNA"/>
</dbReference>
<dbReference type="InterPro" id="IPR011335">
    <property type="entry name" value="Restrct_endonuc-II-like"/>
</dbReference>
<reference evidence="2" key="1">
    <citation type="submission" date="2019-11" db="EMBL/GenBank/DDBJ databases">
        <authorList>
            <person name="Kojima H."/>
        </authorList>
    </citation>
    <scope>NUCLEOTIDE SEQUENCE</scope>
    <source>
        <strain evidence="2">H1576</strain>
    </source>
</reference>
<sequence>MEDAVEKFAIFGGVGWGKVDTSKASMDLIQELILSDYRYIRNDVSELTSGAPVYHSILTGISMGDGKTHSTFKRAKIDEEAGLNAVEELVQRGIIRVEKSKKVFTSWSENEKIDNKLFFTTPFLRFWFAFVSPLFKGIRDGNYDEIIKRFANREAEFVNLTYIELSHELLKLTFVDDKIKEISSYWDREIELDIYATTTSGKIVVGSCKYTNAKVKKSELKRLEELCEKAGIKADVFVIVSKNGFSNELKTLKGENLKLLSLKNFKKLAE</sequence>
<organism evidence="2 3">
    <name type="scientific">Sulfurimonas aquatica</name>
    <dbReference type="NCBI Taxonomy" id="2672570"/>
    <lineage>
        <taxon>Bacteria</taxon>
        <taxon>Pseudomonadati</taxon>
        <taxon>Campylobacterota</taxon>
        <taxon>Epsilonproteobacteria</taxon>
        <taxon>Campylobacterales</taxon>
        <taxon>Sulfurimonadaceae</taxon>
        <taxon>Sulfurimonas</taxon>
    </lineage>
</organism>
<keyword evidence="3" id="KW-1185">Reference proteome</keyword>
<reference evidence="2" key="2">
    <citation type="submission" date="2021-04" db="EMBL/GenBank/DDBJ databases">
        <title>Isolation and characterization of a novel species of the genus Sulfurimonas.</title>
        <authorList>
            <person name="Fukui M."/>
        </authorList>
    </citation>
    <scope>NUCLEOTIDE SEQUENCE</scope>
    <source>
        <strain evidence="2">H1576</strain>
    </source>
</reference>
<accession>A0A975AYD7</accession>
<name>A0A975AYD7_9BACT</name>
<dbReference type="SUPFAM" id="SSF52980">
    <property type="entry name" value="Restriction endonuclease-like"/>
    <property type="match status" value="1"/>
</dbReference>
<dbReference type="PANTHER" id="PTHR34704">
    <property type="entry name" value="ATPASE"/>
    <property type="match status" value="1"/>
</dbReference>
<evidence type="ECO:0000259" key="1">
    <source>
        <dbReference type="Pfam" id="PF03008"/>
    </source>
</evidence>